<dbReference type="Proteomes" id="UP001207468">
    <property type="component" value="Unassembled WGS sequence"/>
</dbReference>
<comment type="caution">
    <text evidence="1">The sequence shown here is derived from an EMBL/GenBank/DDBJ whole genome shotgun (WGS) entry which is preliminary data.</text>
</comment>
<dbReference type="EMBL" id="JAGFNK010000301">
    <property type="protein sequence ID" value="KAI9453497.1"/>
    <property type="molecule type" value="Genomic_DNA"/>
</dbReference>
<keyword evidence="2" id="KW-1185">Reference proteome</keyword>
<accession>A0ACC0TZU7</accession>
<evidence type="ECO:0000313" key="1">
    <source>
        <dbReference type="EMBL" id="KAI9453497.1"/>
    </source>
</evidence>
<protein>
    <submittedName>
        <fullName evidence="1">Uncharacterized protein</fullName>
    </submittedName>
</protein>
<reference evidence="1" key="1">
    <citation type="submission" date="2021-03" db="EMBL/GenBank/DDBJ databases">
        <title>Evolutionary priming and transition to the ectomycorrhizal habit in an iconic lineage of mushroom-forming fungi: is preadaptation a requirement?</title>
        <authorList>
            <consortium name="DOE Joint Genome Institute"/>
            <person name="Looney B.P."/>
            <person name="Miyauchi S."/>
            <person name="Morin E."/>
            <person name="Drula E."/>
            <person name="Courty P.E."/>
            <person name="Chicoki N."/>
            <person name="Fauchery L."/>
            <person name="Kohler A."/>
            <person name="Kuo A."/>
            <person name="LaButti K."/>
            <person name="Pangilinan J."/>
            <person name="Lipzen A."/>
            <person name="Riley R."/>
            <person name="Andreopoulos W."/>
            <person name="He G."/>
            <person name="Johnson J."/>
            <person name="Barry K.W."/>
            <person name="Grigoriev I.V."/>
            <person name="Nagy L."/>
            <person name="Hibbett D."/>
            <person name="Henrissat B."/>
            <person name="Matheny P.B."/>
            <person name="Labbe J."/>
            <person name="Martin A.F."/>
        </authorList>
    </citation>
    <scope>NUCLEOTIDE SEQUENCE</scope>
    <source>
        <strain evidence="1">BPL698</strain>
    </source>
</reference>
<name>A0ACC0TZU7_9AGAM</name>
<gene>
    <name evidence="1" type="ORF">F5148DRAFT_1289063</name>
</gene>
<organism evidence="1 2">
    <name type="scientific">Russula earlei</name>
    <dbReference type="NCBI Taxonomy" id="71964"/>
    <lineage>
        <taxon>Eukaryota</taxon>
        <taxon>Fungi</taxon>
        <taxon>Dikarya</taxon>
        <taxon>Basidiomycota</taxon>
        <taxon>Agaricomycotina</taxon>
        <taxon>Agaricomycetes</taxon>
        <taxon>Russulales</taxon>
        <taxon>Russulaceae</taxon>
        <taxon>Russula</taxon>
    </lineage>
</organism>
<sequence>MKKVLPAAIIIAACAFIVVACKWFKTNTTQQPFSIVGNWKVDSFYTVQKTGDSSLFALFADARKNPVGVSFQADSIVILPSRKDTTAYYLKDSTVFIKEDSSFVPYHLAITSDSRVSLTSADSVVLVLKK</sequence>
<evidence type="ECO:0000313" key="2">
    <source>
        <dbReference type="Proteomes" id="UP001207468"/>
    </source>
</evidence>
<proteinExistence type="predicted"/>